<sequence length="176" mass="20126">MQGDLRNHWAVHYPRILPVALNAAREFLPERVQRVFEHAYLLHRTCLLFSHTSVWSGQRVECSTAGDEEIEQLVSDVLELARMTVEAEHFERRFVVFPLFLAGFATSHPEKKRLAMELLVAMEPTSVGKNTAASRELLQIIYDLQRQSLMAVGHSLAVDWIDVMTERGMHVVNFGL</sequence>
<evidence type="ECO:0000313" key="1">
    <source>
        <dbReference type="EMBL" id="KAK5188284.1"/>
    </source>
</evidence>
<protein>
    <submittedName>
        <fullName evidence="1">Uncharacterized protein</fullName>
    </submittedName>
</protein>
<accession>A0ABR0LKD9</accession>
<dbReference type="Proteomes" id="UP001357485">
    <property type="component" value="Unassembled WGS sequence"/>
</dbReference>
<keyword evidence="2" id="KW-1185">Reference proteome</keyword>
<reference evidence="1 2" key="1">
    <citation type="submission" date="2023-08" db="EMBL/GenBank/DDBJ databases">
        <title>Black Yeasts Isolated from many extreme environments.</title>
        <authorList>
            <person name="Coleine C."/>
            <person name="Stajich J.E."/>
            <person name="Selbmann L."/>
        </authorList>
    </citation>
    <scope>NUCLEOTIDE SEQUENCE [LARGE SCALE GENOMIC DNA]</scope>
    <source>
        <strain evidence="1 2">CCFEE 536</strain>
    </source>
</reference>
<gene>
    <name evidence="1" type="ORF">LTR16_008461</name>
</gene>
<dbReference type="EMBL" id="JAVRRA010018427">
    <property type="protein sequence ID" value="KAK5188284.1"/>
    <property type="molecule type" value="Genomic_DNA"/>
</dbReference>
<dbReference type="Pfam" id="PF11951">
    <property type="entry name" value="Fungal_trans_2"/>
    <property type="match status" value="1"/>
</dbReference>
<name>A0ABR0LKD9_9PEZI</name>
<organism evidence="1 2">
    <name type="scientific">Cryomyces antarcticus</name>
    <dbReference type="NCBI Taxonomy" id="329879"/>
    <lineage>
        <taxon>Eukaryota</taxon>
        <taxon>Fungi</taxon>
        <taxon>Dikarya</taxon>
        <taxon>Ascomycota</taxon>
        <taxon>Pezizomycotina</taxon>
        <taxon>Dothideomycetes</taxon>
        <taxon>Dothideomycetes incertae sedis</taxon>
        <taxon>Cryomyces</taxon>
    </lineage>
</organism>
<proteinExistence type="predicted"/>
<evidence type="ECO:0000313" key="2">
    <source>
        <dbReference type="Proteomes" id="UP001357485"/>
    </source>
</evidence>
<dbReference type="InterPro" id="IPR021858">
    <property type="entry name" value="Fun_TF"/>
</dbReference>
<comment type="caution">
    <text evidence="1">The sequence shown here is derived from an EMBL/GenBank/DDBJ whole genome shotgun (WGS) entry which is preliminary data.</text>
</comment>